<feature type="region of interest" description="Disordered" evidence="1">
    <location>
        <begin position="22"/>
        <end position="74"/>
    </location>
</feature>
<evidence type="ECO:0000313" key="4">
    <source>
        <dbReference type="Proteomes" id="UP001283361"/>
    </source>
</evidence>
<dbReference type="AlphaFoldDB" id="A0AAE1E1J1"/>
<feature type="region of interest" description="Disordered" evidence="1">
    <location>
        <begin position="130"/>
        <end position="170"/>
    </location>
</feature>
<comment type="caution">
    <text evidence="3">The sequence shown here is derived from an EMBL/GenBank/DDBJ whole genome shotgun (WGS) entry which is preliminary data.</text>
</comment>
<protein>
    <recommendedName>
        <fullName evidence="5">Sushi domain-containing protein</fullName>
    </recommendedName>
</protein>
<gene>
    <name evidence="3" type="ORF">RRG08_010609</name>
</gene>
<evidence type="ECO:0000313" key="3">
    <source>
        <dbReference type="EMBL" id="KAK3790562.1"/>
    </source>
</evidence>
<feature type="compositionally biased region" description="Low complexity" evidence="1">
    <location>
        <begin position="130"/>
        <end position="164"/>
    </location>
</feature>
<feature type="compositionally biased region" description="Low complexity" evidence="1">
    <location>
        <begin position="22"/>
        <end position="33"/>
    </location>
</feature>
<keyword evidence="4" id="KW-1185">Reference proteome</keyword>
<keyword evidence="2" id="KW-0472">Membrane</keyword>
<keyword evidence="2" id="KW-1133">Transmembrane helix</keyword>
<organism evidence="3 4">
    <name type="scientific">Elysia crispata</name>
    <name type="common">lettuce slug</name>
    <dbReference type="NCBI Taxonomy" id="231223"/>
    <lineage>
        <taxon>Eukaryota</taxon>
        <taxon>Metazoa</taxon>
        <taxon>Spiralia</taxon>
        <taxon>Lophotrochozoa</taxon>
        <taxon>Mollusca</taxon>
        <taxon>Gastropoda</taxon>
        <taxon>Heterobranchia</taxon>
        <taxon>Euthyneura</taxon>
        <taxon>Panpulmonata</taxon>
        <taxon>Sacoglossa</taxon>
        <taxon>Placobranchoidea</taxon>
        <taxon>Plakobranchidae</taxon>
        <taxon>Elysia</taxon>
    </lineage>
</organism>
<evidence type="ECO:0008006" key="5">
    <source>
        <dbReference type="Google" id="ProtNLM"/>
    </source>
</evidence>
<accession>A0AAE1E1J1</accession>
<reference evidence="3" key="1">
    <citation type="journal article" date="2023" name="G3 (Bethesda)">
        <title>A reference genome for the long-term kleptoplast-retaining sea slug Elysia crispata morphotype clarki.</title>
        <authorList>
            <person name="Eastman K.E."/>
            <person name="Pendleton A.L."/>
            <person name="Shaikh M.A."/>
            <person name="Suttiyut T."/>
            <person name="Ogas R."/>
            <person name="Tomko P."/>
            <person name="Gavelis G."/>
            <person name="Widhalm J.R."/>
            <person name="Wisecaver J.H."/>
        </authorList>
    </citation>
    <scope>NUCLEOTIDE SEQUENCE</scope>
    <source>
        <strain evidence="3">ECLA1</strain>
    </source>
</reference>
<sequence>MVPTTVPSLDGSSSVFFSTNTTTTATTSSASNTIMSPDMVTANQTTTPTNVSDNATSPSPMLPQNTSETPTTATATTAATTTTLGQVSTTQQPLDIITTPIVIQAPAPTQPPANICPDLRDRISIDISITTTTTSSDNGGSKTNIDSSSNNNNNANTFSNTNTRSRSDTDIGTARSAALHNMAPKGSHRGIILSTADHKVGTVVQVTCATDQHTVVLECNPGGFWNATIPNCRGGLDTSPYRLYLTVAGGAAGLILLVLFFLYCHLLRTRRKGSKQNSHPNSRDTDGNLYVDPYHVGERLYGSPNSPHFTRSDITYAKPIVYSTYLNPAFYEDAYERWRRQEQLVSERLYDSPWLKPRGLQKQMDTPGFKWSQTSLKTIGDSGFKKLPRAHLSMDHVSTKSTASMDSTRTRGHLSSQSSSVASMETGMLRLYPSMAAHEPRAHQLTSPHDVLPEDNESLSDFGQNTTDDGRTNF</sequence>
<feature type="compositionally biased region" description="Polar residues" evidence="1">
    <location>
        <begin position="41"/>
        <end position="68"/>
    </location>
</feature>
<dbReference type="Proteomes" id="UP001283361">
    <property type="component" value="Unassembled WGS sequence"/>
</dbReference>
<feature type="transmembrane region" description="Helical" evidence="2">
    <location>
        <begin position="243"/>
        <end position="266"/>
    </location>
</feature>
<keyword evidence="2" id="KW-0812">Transmembrane</keyword>
<feature type="region of interest" description="Disordered" evidence="1">
    <location>
        <begin position="439"/>
        <end position="474"/>
    </location>
</feature>
<dbReference type="EMBL" id="JAWDGP010001538">
    <property type="protein sequence ID" value="KAK3790562.1"/>
    <property type="molecule type" value="Genomic_DNA"/>
</dbReference>
<evidence type="ECO:0000256" key="1">
    <source>
        <dbReference type="SAM" id="MobiDB-lite"/>
    </source>
</evidence>
<feature type="region of interest" description="Disordered" evidence="1">
    <location>
        <begin position="395"/>
        <end position="422"/>
    </location>
</feature>
<feature type="compositionally biased region" description="Polar residues" evidence="1">
    <location>
        <begin position="399"/>
        <end position="422"/>
    </location>
</feature>
<evidence type="ECO:0000256" key="2">
    <source>
        <dbReference type="SAM" id="Phobius"/>
    </source>
</evidence>
<name>A0AAE1E1J1_9GAST</name>
<proteinExistence type="predicted"/>